<keyword evidence="3" id="KW-1185">Reference proteome</keyword>
<name>R0LGA5_ANAPL</name>
<feature type="compositionally biased region" description="Basic and acidic residues" evidence="1">
    <location>
        <begin position="24"/>
        <end position="42"/>
    </location>
</feature>
<proteinExistence type="predicted"/>
<reference evidence="3" key="1">
    <citation type="journal article" date="2013" name="Nat. Genet.">
        <title>The duck genome and transcriptome provide insight into an avian influenza virus reservoir species.</title>
        <authorList>
            <person name="Huang Y."/>
            <person name="Li Y."/>
            <person name="Burt D.W."/>
            <person name="Chen H."/>
            <person name="Zhang Y."/>
            <person name="Qian W."/>
            <person name="Kim H."/>
            <person name="Gan S."/>
            <person name="Zhao Y."/>
            <person name="Li J."/>
            <person name="Yi K."/>
            <person name="Feng H."/>
            <person name="Zhu P."/>
            <person name="Li B."/>
            <person name="Liu Q."/>
            <person name="Fairley S."/>
            <person name="Magor K.E."/>
            <person name="Du Z."/>
            <person name="Hu X."/>
            <person name="Goodman L."/>
            <person name="Tafer H."/>
            <person name="Vignal A."/>
            <person name="Lee T."/>
            <person name="Kim K.W."/>
            <person name="Sheng Z."/>
            <person name="An Y."/>
            <person name="Searle S."/>
            <person name="Herrero J."/>
            <person name="Groenen M.A."/>
            <person name="Crooijmans R.P."/>
            <person name="Faraut T."/>
            <person name="Cai Q."/>
            <person name="Webster R.G."/>
            <person name="Aldridge J.R."/>
            <person name="Warren W.C."/>
            <person name="Bartschat S."/>
            <person name="Kehr S."/>
            <person name="Marz M."/>
            <person name="Stadler P.F."/>
            <person name="Smith J."/>
            <person name="Kraus R.H."/>
            <person name="Zhao Y."/>
            <person name="Ren L."/>
            <person name="Fei J."/>
            <person name="Morisson M."/>
            <person name="Kaiser P."/>
            <person name="Griffin D.K."/>
            <person name="Rao M."/>
            <person name="Pitel F."/>
            <person name="Wang J."/>
            <person name="Li N."/>
        </authorList>
    </citation>
    <scope>NUCLEOTIDE SEQUENCE [LARGE SCALE GENOMIC DNA]</scope>
</reference>
<dbReference type="Proteomes" id="UP000296049">
    <property type="component" value="Unassembled WGS sequence"/>
</dbReference>
<gene>
    <name evidence="2" type="ORF">Anapl_04986</name>
</gene>
<feature type="region of interest" description="Disordered" evidence="1">
    <location>
        <begin position="1"/>
        <end position="79"/>
    </location>
</feature>
<evidence type="ECO:0000256" key="1">
    <source>
        <dbReference type="SAM" id="MobiDB-lite"/>
    </source>
</evidence>
<evidence type="ECO:0000313" key="2">
    <source>
        <dbReference type="EMBL" id="EOB04684.1"/>
    </source>
</evidence>
<accession>R0LGA5</accession>
<sequence>MQRKKKKNEVKEARGAAGLMHQGLETREEEGPRDLISTKHGSDAVCASSRKPSDVPNNPHANNVPGKKERRKRRKMKET</sequence>
<organism evidence="2 3">
    <name type="scientific">Anas platyrhynchos</name>
    <name type="common">Mallard</name>
    <name type="synonym">Anas boschas</name>
    <dbReference type="NCBI Taxonomy" id="8839"/>
    <lineage>
        <taxon>Eukaryota</taxon>
        <taxon>Metazoa</taxon>
        <taxon>Chordata</taxon>
        <taxon>Craniata</taxon>
        <taxon>Vertebrata</taxon>
        <taxon>Euteleostomi</taxon>
        <taxon>Archelosauria</taxon>
        <taxon>Archosauria</taxon>
        <taxon>Dinosauria</taxon>
        <taxon>Saurischia</taxon>
        <taxon>Theropoda</taxon>
        <taxon>Coelurosauria</taxon>
        <taxon>Aves</taxon>
        <taxon>Neognathae</taxon>
        <taxon>Galloanserae</taxon>
        <taxon>Anseriformes</taxon>
        <taxon>Anatidae</taxon>
        <taxon>Anatinae</taxon>
        <taxon>Anas</taxon>
    </lineage>
</organism>
<evidence type="ECO:0000313" key="3">
    <source>
        <dbReference type="Proteomes" id="UP000296049"/>
    </source>
</evidence>
<feature type="compositionally biased region" description="Basic residues" evidence="1">
    <location>
        <begin position="68"/>
        <end position="79"/>
    </location>
</feature>
<protein>
    <submittedName>
        <fullName evidence="2">Uncharacterized protein</fullName>
    </submittedName>
</protein>
<dbReference type="AlphaFoldDB" id="R0LGA5"/>
<dbReference type="EMBL" id="KB742764">
    <property type="protein sequence ID" value="EOB04684.1"/>
    <property type="molecule type" value="Genomic_DNA"/>
</dbReference>